<name>A0ABN8SPE0_9CNID</name>
<feature type="non-terminal residue" evidence="7">
    <location>
        <position position="1"/>
    </location>
</feature>
<feature type="transmembrane region" description="Helical" evidence="6">
    <location>
        <begin position="26"/>
        <end position="48"/>
    </location>
</feature>
<dbReference type="InterPro" id="IPR005016">
    <property type="entry name" value="TDE1/TMS"/>
</dbReference>
<evidence type="ECO:0000256" key="1">
    <source>
        <dbReference type="ARBA" id="ARBA00004141"/>
    </source>
</evidence>
<keyword evidence="5 6" id="KW-0472">Membrane</keyword>
<keyword evidence="3 6" id="KW-0812">Transmembrane</keyword>
<evidence type="ECO:0000256" key="2">
    <source>
        <dbReference type="ARBA" id="ARBA00006665"/>
    </source>
</evidence>
<accession>A0ABN8SPE0</accession>
<feature type="transmembrane region" description="Helical" evidence="6">
    <location>
        <begin position="68"/>
        <end position="90"/>
    </location>
</feature>
<dbReference type="PANTHER" id="PTHR10383:SF9">
    <property type="entry name" value="SERINE INCORPORATOR, ISOFORM F"/>
    <property type="match status" value="1"/>
</dbReference>
<feature type="transmembrane region" description="Helical" evidence="6">
    <location>
        <begin position="135"/>
        <end position="160"/>
    </location>
</feature>
<evidence type="ECO:0000313" key="8">
    <source>
        <dbReference type="Proteomes" id="UP001159427"/>
    </source>
</evidence>
<keyword evidence="8" id="KW-1185">Reference proteome</keyword>
<reference evidence="7 8" key="1">
    <citation type="submission" date="2022-05" db="EMBL/GenBank/DDBJ databases">
        <authorList>
            <consortium name="Genoscope - CEA"/>
            <person name="William W."/>
        </authorList>
    </citation>
    <scope>NUCLEOTIDE SEQUENCE [LARGE SCALE GENOMIC DNA]</scope>
</reference>
<dbReference type="Pfam" id="PF03348">
    <property type="entry name" value="Serinc"/>
    <property type="match status" value="1"/>
</dbReference>
<keyword evidence="4 6" id="KW-1133">Transmembrane helix</keyword>
<evidence type="ECO:0000256" key="3">
    <source>
        <dbReference type="ARBA" id="ARBA00022692"/>
    </source>
</evidence>
<proteinExistence type="inferred from homology"/>
<evidence type="ECO:0000256" key="4">
    <source>
        <dbReference type="ARBA" id="ARBA00022989"/>
    </source>
</evidence>
<evidence type="ECO:0000256" key="6">
    <source>
        <dbReference type="SAM" id="Phobius"/>
    </source>
</evidence>
<evidence type="ECO:0000313" key="7">
    <source>
        <dbReference type="EMBL" id="CAH3192397.1"/>
    </source>
</evidence>
<dbReference type="EMBL" id="CALNXI010003167">
    <property type="protein sequence ID" value="CAH3192397.1"/>
    <property type="molecule type" value="Genomic_DNA"/>
</dbReference>
<comment type="subcellular location">
    <subcellularLocation>
        <location evidence="1">Membrane</location>
        <topology evidence="1">Multi-pass membrane protein</topology>
    </subcellularLocation>
</comment>
<gene>
    <name evidence="7" type="ORF">PEVE_00023809</name>
</gene>
<dbReference type="Proteomes" id="UP001159427">
    <property type="component" value="Unassembled WGS sequence"/>
</dbReference>
<protein>
    <recommendedName>
        <fullName evidence="9">Serine incorporator 1</fullName>
    </recommendedName>
</protein>
<dbReference type="PANTHER" id="PTHR10383">
    <property type="entry name" value="SERINE INCORPORATOR"/>
    <property type="match status" value="1"/>
</dbReference>
<evidence type="ECO:0008006" key="9">
    <source>
        <dbReference type="Google" id="ProtNLM"/>
    </source>
</evidence>
<comment type="caution">
    <text evidence="7">The sequence shown here is derived from an EMBL/GenBank/DDBJ whole genome shotgun (WGS) entry which is preliminary data.</text>
</comment>
<evidence type="ECO:0000256" key="5">
    <source>
        <dbReference type="ARBA" id="ARBA00023136"/>
    </source>
</evidence>
<sequence>CCCGSSACFCCCARCPSCKNSTASRIVYTIFLLMGTILSAVMLAPGITDKLEKIPQFCEHVPENCNSLVGYLAVYRVCFAMAAFFLLMAVMMFKVSSSHDPRAKFQNGFWFVKIAIFIGVLVGAFYIPRGTFGTAWMYIGMIGGYLFILLQLILLIDFAYNWSESWVEKYETTGNKRWYWGRYIYNGH</sequence>
<feature type="transmembrane region" description="Helical" evidence="6">
    <location>
        <begin position="110"/>
        <end position="129"/>
    </location>
</feature>
<organism evidence="7 8">
    <name type="scientific">Porites evermanni</name>
    <dbReference type="NCBI Taxonomy" id="104178"/>
    <lineage>
        <taxon>Eukaryota</taxon>
        <taxon>Metazoa</taxon>
        <taxon>Cnidaria</taxon>
        <taxon>Anthozoa</taxon>
        <taxon>Hexacorallia</taxon>
        <taxon>Scleractinia</taxon>
        <taxon>Fungiina</taxon>
        <taxon>Poritidae</taxon>
        <taxon>Porites</taxon>
    </lineage>
</organism>
<comment type="similarity">
    <text evidence="2">Belongs to the TDE1 family.</text>
</comment>